<proteinExistence type="predicted"/>
<gene>
    <name evidence="3" type="ORF">MVEN_00708700</name>
</gene>
<feature type="transmembrane region" description="Helical" evidence="2">
    <location>
        <begin position="255"/>
        <end position="288"/>
    </location>
</feature>
<protein>
    <recommendedName>
        <fullName evidence="5">Transmembrane protein</fullName>
    </recommendedName>
</protein>
<feature type="compositionally biased region" description="Low complexity" evidence="1">
    <location>
        <begin position="363"/>
        <end position="402"/>
    </location>
</feature>
<name>A0A8H7D5R6_9AGAR</name>
<accession>A0A8H7D5R6</accession>
<keyword evidence="2" id="KW-0472">Membrane</keyword>
<organism evidence="3 4">
    <name type="scientific">Mycena venus</name>
    <dbReference type="NCBI Taxonomy" id="2733690"/>
    <lineage>
        <taxon>Eukaryota</taxon>
        <taxon>Fungi</taxon>
        <taxon>Dikarya</taxon>
        <taxon>Basidiomycota</taxon>
        <taxon>Agaricomycotina</taxon>
        <taxon>Agaricomycetes</taxon>
        <taxon>Agaricomycetidae</taxon>
        <taxon>Agaricales</taxon>
        <taxon>Marasmiineae</taxon>
        <taxon>Mycenaceae</taxon>
        <taxon>Mycena</taxon>
    </lineage>
</organism>
<dbReference type="EMBL" id="JACAZI010000005">
    <property type="protein sequence ID" value="KAF7359833.1"/>
    <property type="molecule type" value="Genomic_DNA"/>
</dbReference>
<keyword evidence="4" id="KW-1185">Reference proteome</keyword>
<evidence type="ECO:0000313" key="3">
    <source>
        <dbReference type="EMBL" id="KAF7359833.1"/>
    </source>
</evidence>
<evidence type="ECO:0008006" key="5">
    <source>
        <dbReference type="Google" id="ProtNLM"/>
    </source>
</evidence>
<keyword evidence="2" id="KW-1133">Transmembrane helix</keyword>
<dbReference type="Gene3D" id="2.60.120.260">
    <property type="entry name" value="Galactose-binding domain-like"/>
    <property type="match status" value="2"/>
</dbReference>
<feature type="region of interest" description="Disordered" evidence="1">
    <location>
        <begin position="341"/>
        <end position="471"/>
    </location>
</feature>
<evidence type="ECO:0000256" key="1">
    <source>
        <dbReference type="SAM" id="MobiDB-lite"/>
    </source>
</evidence>
<dbReference type="OrthoDB" id="3265734at2759"/>
<dbReference type="AlphaFoldDB" id="A0A8H7D5R6"/>
<comment type="caution">
    <text evidence="3">The sequence shown here is derived from an EMBL/GenBank/DDBJ whole genome shotgun (WGS) entry which is preliminary data.</text>
</comment>
<reference evidence="3" key="1">
    <citation type="submission" date="2020-05" db="EMBL/GenBank/DDBJ databases">
        <title>Mycena genomes resolve the evolution of fungal bioluminescence.</title>
        <authorList>
            <person name="Tsai I.J."/>
        </authorList>
    </citation>
    <scope>NUCLEOTIDE SEQUENCE</scope>
    <source>
        <strain evidence="3">CCC161011</strain>
    </source>
</reference>
<keyword evidence="2" id="KW-0812">Transmembrane</keyword>
<dbReference type="CDD" id="cd12087">
    <property type="entry name" value="TM_EGFR-like"/>
    <property type="match status" value="1"/>
</dbReference>
<evidence type="ECO:0000313" key="4">
    <source>
        <dbReference type="Proteomes" id="UP000620124"/>
    </source>
</evidence>
<feature type="compositionally biased region" description="Low complexity" evidence="1">
    <location>
        <begin position="413"/>
        <end position="459"/>
    </location>
</feature>
<dbReference type="Proteomes" id="UP000620124">
    <property type="component" value="Unassembled WGS sequence"/>
</dbReference>
<evidence type="ECO:0000256" key="2">
    <source>
        <dbReference type="SAM" id="Phobius"/>
    </source>
</evidence>
<sequence length="471" mass="49150">MTTNVAIVDNRDPLVHYAGIWFPGGTPSEYSLSTTASTTVGSTASFTFEGTSIGVYATVAAINPPQSSLSFLVDNSISGTYTPPGNLESDVHHQELWTSPTLSDGTHTLVITQTTAQNAVIYLDYFLYNTTSTSVAAYFIDDRDPRIKYTGGWRELESEGYFKHTSQGSSTKGDSLSFTFEGTAISFYGAINNGTAKGQILASISVDGGPSFSYPAPGPSPQTTNFLIFSSGDLSPGKHALVVTAETDQTVSADYFLVAPSVIIGAAVGGAVFLVLLVLIAVAVFLCVRRKKRHQGRHVKEIPSSPVLAQAVTPFAQFVASSASGLRSPFTSDHNYFTLSGSDSTPSGPYGAVPNNKLPVQLGSSSHSGHSTPTPSISSKRDAQQSASASTSSGSDSTPSGPYGAVPNNKRPVQLGSSSQSDHSTLTPSSSSAAQQSVSASGSSHSSRSGPSARSPRSPRSGEDVPPQYFE</sequence>